<feature type="region of interest" description="Disordered" evidence="14">
    <location>
        <begin position="217"/>
        <end position="239"/>
    </location>
</feature>
<keyword evidence="11" id="KW-0496">Mitochondrion</keyword>
<dbReference type="InterPro" id="IPR019793">
    <property type="entry name" value="Peroxidases_heam-ligand_BS"/>
</dbReference>
<feature type="compositionally biased region" description="Basic and acidic residues" evidence="14">
    <location>
        <begin position="222"/>
        <end position="239"/>
    </location>
</feature>
<name>A0A316YNB6_9BASI</name>
<dbReference type="GO" id="GO:0046872">
    <property type="term" value="F:metal ion binding"/>
    <property type="evidence" value="ECO:0007669"/>
    <property type="project" value="UniProtKB-UniRule"/>
</dbReference>
<dbReference type="FunFam" id="1.10.420.10:FF:000009">
    <property type="entry name" value="Ascorbate peroxidase"/>
    <property type="match status" value="1"/>
</dbReference>
<evidence type="ECO:0000313" key="17">
    <source>
        <dbReference type="Proteomes" id="UP000245768"/>
    </source>
</evidence>
<comment type="function">
    <text evidence="1">Destroys radicals which are normally produced within the cells and which are toxic to biological systems.</text>
</comment>
<dbReference type="PROSITE" id="PS50873">
    <property type="entry name" value="PEROXIDASE_4"/>
    <property type="match status" value="1"/>
</dbReference>
<dbReference type="Gene3D" id="1.10.520.10">
    <property type="match status" value="1"/>
</dbReference>
<dbReference type="CDD" id="cd00691">
    <property type="entry name" value="ascorbate_peroxidase"/>
    <property type="match status" value="1"/>
</dbReference>
<evidence type="ECO:0000313" key="16">
    <source>
        <dbReference type="EMBL" id="PWN90304.1"/>
    </source>
</evidence>
<keyword evidence="6" id="KW-0349">Heme</keyword>
<feature type="compositionally biased region" description="Polar residues" evidence="14">
    <location>
        <begin position="31"/>
        <end position="40"/>
    </location>
</feature>
<dbReference type="PROSITE" id="PS00435">
    <property type="entry name" value="PEROXIDASE_1"/>
    <property type="match status" value="1"/>
</dbReference>
<dbReference type="GO" id="GO:0020037">
    <property type="term" value="F:heme binding"/>
    <property type="evidence" value="ECO:0007669"/>
    <property type="project" value="UniProtKB-UniRule"/>
</dbReference>
<feature type="compositionally biased region" description="Low complexity" evidence="14">
    <location>
        <begin position="41"/>
        <end position="52"/>
    </location>
</feature>
<dbReference type="PANTHER" id="PTHR31356">
    <property type="entry name" value="THYLAKOID LUMENAL 29 KDA PROTEIN, CHLOROPLASTIC-RELATED"/>
    <property type="match status" value="1"/>
</dbReference>
<evidence type="ECO:0000256" key="12">
    <source>
        <dbReference type="ARBA" id="ARBA00049265"/>
    </source>
</evidence>
<dbReference type="PANTHER" id="PTHR31356:SF58">
    <property type="entry name" value="CYTOCHROME C PEROXIDASE, MITOCHONDRIAL"/>
    <property type="match status" value="1"/>
</dbReference>
<dbReference type="GO" id="GO:0034599">
    <property type="term" value="P:cellular response to oxidative stress"/>
    <property type="evidence" value="ECO:0007669"/>
    <property type="project" value="InterPro"/>
</dbReference>
<evidence type="ECO:0000256" key="5">
    <source>
        <dbReference type="ARBA" id="ARBA00022559"/>
    </source>
</evidence>
<dbReference type="InterPro" id="IPR002207">
    <property type="entry name" value="Peroxidase_I"/>
</dbReference>
<evidence type="ECO:0000256" key="8">
    <source>
        <dbReference type="ARBA" id="ARBA00022946"/>
    </source>
</evidence>
<dbReference type="Gene3D" id="1.10.420.10">
    <property type="entry name" value="Peroxidase, domain 2"/>
    <property type="match status" value="1"/>
</dbReference>
<keyword evidence="7" id="KW-0479">Metal-binding</keyword>
<evidence type="ECO:0000259" key="15">
    <source>
        <dbReference type="PROSITE" id="PS50873"/>
    </source>
</evidence>
<sequence length="398" mass="43368">MASTTAFRSTLRAGAPAVRSSRTAALPRRFVQQQARRSYATSPAGGTSGGSSVSGTNVLAAVGILGAAGAGFYFYNQDGKKDALNVGAGRAANKLTGAKARVTQQGVGSKQDYQEVYNEIAAELEKDENYDDGSFGPVLVRLAWHASGTYSKDTKTGGSNGATMRFAPEADHGANAGLLHARNFMDEIKAKHSWITYSDLWTLGGVCAVQEMGGPKVPWRPGRKDGEEHHCTPDGRLPDGDKGPDHLRFIFNRMGFNDQEIVALSGAHALGRCHPDRSGFEGPWTFSPTSFTNEYYNLLLTEPWVLKKWNGPKQYVDKKTGSLMMLTTDMALVEDSSFKKHVERYAKDEDTFFNEFSNVYAKLLELGVPTENFKAFEVSEDGGKPYLFATSAELENSK</sequence>
<feature type="region of interest" description="Disordered" evidence="14">
    <location>
        <begin position="1"/>
        <end position="52"/>
    </location>
</feature>
<dbReference type="InterPro" id="IPR044831">
    <property type="entry name" value="Ccp1-like"/>
</dbReference>
<dbReference type="InParanoid" id="A0A316YNB6"/>
<dbReference type="SUPFAM" id="SSF48113">
    <property type="entry name" value="Heme-dependent peroxidases"/>
    <property type="match status" value="1"/>
</dbReference>
<dbReference type="AlphaFoldDB" id="A0A316YNB6"/>
<organism evidence="16 17">
    <name type="scientific">Acaromyces ingoldii</name>
    <dbReference type="NCBI Taxonomy" id="215250"/>
    <lineage>
        <taxon>Eukaryota</taxon>
        <taxon>Fungi</taxon>
        <taxon>Dikarya</taxon>
        <taxon>Basidiomycota</taxon>
        <taxon>Ustilaginomycotina</taxon>
        <taxon>Exobasidiomycetes</taxon>
        <taxon>Exobasidiales</taxon>
        <taxon>Cryptobasidiaceae</taxon>
        <taxon>Acaromyces</taxon>
    </lineage>
</organism>
<dbReference type="Proteomes" id="UP000245768">
    <property type="component" value="Unassembled WGS sequence"/>
</dbReference>
<dbReference type="RefSeq" id="XP_025377502.1">
    <property type="nucleotide sequence ID" value="XM_025524043.1"/>
</dbReference>
<keyword evidence="9 13" id="KW-0560">Oxidoreductase</keyword>
<dbReference type="GO" id="GO:0005759">
    <property type="term" value="C:mitochondrial matrix"/>
    <property type="evidence" value="ECO:0007669"/>
    <property type="project" value="UniProtKB-SubCell"/>
</dbReference>
<dbReference type="InterPro" id="IPR019794">
    <property type="entry name" value="Peroxidases_AS"/>
</dbReference>
<keyword evidence="17" id="KW-1185">Reference proteome</keyword>
<dbReference type="FunFam" id="1.10.520.10:FF:000005">
    <property type="entry name" value="Cytochrome c peroxidase"/>
    <property type="match status" value="1"/>
</dbReference>
<comment type="catalytic activity">
    <reaction evidence="12">
        <text>2 Fe(II)-[cytochrome c] + H2O2 + 2 H(+) = 2 Fe(III)-[cytochrome c] + 2 H2O</text>
        <dbReference type="Rhea" id="RHEA:16581"/>
        <dbReference type="Rhea" id="RHEA-COMP:10350"/>
        <dbReference type="Rhea" id="RHEA-COMP:14399"/>
        <dbReference type="ChEBI" id="CHEBI:15377"/>
        <dbReference type="ChEBI" id="CHEBI:15378"/>
        <dbReference type="ChEBI" id="CHEBI:16240"/>
        <dbReference type="ChEBI" id="CHEBI:29033"/>
        <dbReference type="ChEBI" id="CHEBI:29034"/>
        <dbReference type="EC" id="1.11.1.5"/>
    </reaction>
</comment>
<evidence type="ECO:0000256" key="9">
    <source>
        <dbReference type="ARBA" id="ARBA00023002"/>
    </source>
</evidence>
<comment type="subcellular location">
    <subcellularLocation>
        <location evidence="3">Mitochondrion intermembrane space</location>
    </subcellularLocation>
    <subcellularLocation>
        <location evidence="2">Mitochondrion matrix</location>
    </subcellularLocation>
</comment>
<dbReference type="STRING" id="215250.A0A316YNB6"/>
<protein>
    <recommendedName>
        <fullName evidence="13">Peroxidase</fullName>
        <ecNumber evidence="13">1.11.1.-</ecNumber>
    </recommendedName>
</protein>
<dbReference type="GO" id="GO:0005758">
    <property type="term" value="C:mitochondrial intermembrane space"/>
    <property type="evidence" value="ECO:0007669"/>
    <property type="project" value="UniProtKB-SubCell"/>
</dbReference>
<gene>
    <name evidence="16" type="ORF">FA10DRAFT_286016</name>
</gene>
<dbReference type="EC" id="1.11.1.-" evidence="13"/>
<evidence type="ECO:0000256" key="1">
    <source>
        <dbReference type="ARBA" id="ARBA00003917"/>
    </source>
</evidence>
<evidence type="ECO:0000256" key="4">
    <source>
        <dbReference type="ARBA" id="ARBA00005997"/>
    </source>
</evidence>
<dbReference type="EMBL" id="KZ819636">
    <property type="protein sequence ID" value="PWN90304.1"/>
    <property type="molecule type" value="Genomic_DNA"/>
</dbReference>
<evidence type="ECO:0000256" key="14">
    <source>
        <dbReference type="SAM" id="MobiDB-lite"/>
    </source>
</evidence>
<evidence type="ECO:0000256" key="6">
    <source>
        <dbReference type="ARBA" id="ARBA00022617"/>
    </source>
</evidence>
<dbReference type="PRINTS" id="PR00458">
    <property type="entry name" value="PEROXIDASE"/>
</dbReference>
<dbReference type="GO" id="GO:0042744">
    <property type="term" value="P:hydrogen peroxide catabolic process"/>
    <property type="evidence" value="ECO:0007669"/>
    <property type="project" value="TreeGrafter"/>
</dbReference>
<reference evidence="16 17" key="1">
    <citation type="journal article" date="2018" name="Mol. Biol. Evol.">
        <title>Broad Genomic Sampling Reveals a Smut Pathogenic Ancestry of the Fungal Clade Ustilaginomycotina.</title>
        <authorList>
            <person name="Kijpornyongpan T."/>
            <person name="Mondo S.J."/>
            <person name="Barry K."/>
            <person name="Sandor L."/>
            <person name="Lee J."/>
            <person name="Lipzen A."/>
            <person name="Pangilinan J."/>
            <person name="LaButti K."/>
            <person name="Hainaut M."/>
            <person name="Henrissat B."/>
            <person name="Grigoriev I.V."/>
            <person name="Spatafora J.W."/>
            <person name="Aime M.C."/>
        </authorList>
    </citation>
    <scope>NUCLEOTIDE SEQUENCE [LARGE SCALE GENOMIC DNA]</scope>
    <source>
        <strain evidence="16 17">MCA 4198</strain>
    </source>
</reference>
<accession>A0A316YNB6</accession>
<dbReference type="GO" id="GO:0000302">
    <property type="term" value="P:response to reactive oxygen species"/>
    <property type="evidence" value="ECO:0007669"/>
    <property type="project" value="TreeGrafter"/>
</dbReference>
<dbReference type="Pfam" id="PF00141">
    <property type="entry name" value="peroxidase"/>
    <property type="match status" value="1"/>
</dbReference>
<dbReference type="OrthoDB" id="2859658at2759"/>
<dbReference type="GO" id="GO:0004130">
    <property type="term" value="F:cytochrome-c peroxidase activity"/>
    <property type="evidence" value="ECO:0007669"/>
    <property type="project" value="UniProtKB-EC"/>
</dbReference>
<comment type="similarity">
    <text evidence="4">Belongs to the peroxidase family. Cytochrome c peroxidase subfamily.</text>
</comment>
<dbReference type="PRINTS" id="PR00459">
    <property type="entry name" value="ASPEROXIDASE"/>
</dbReference>
<evidence type="ECO:0000256" key="11">
    <source>
        <dbReference type="ARBA" id="ARBA00023128"/>
    </source>
</evidence>
<dbReference type="InterPro" id="IPR002016">
    <property type="entry name" value="Haem_peroxidase"/>
</dbReference>
<evidence type="ECO:0000256" key="10">
    <source>
        <dbReference type="ARBA" id="ARBA00023004"/>
    </source>
</evidence>
<evidence type="ECO:0000256" key="3">
    <source>
        <dbReference type="ARBA" id="ARBA00004569"/>
    </source>
</evidence>
<feature type="domain" description="Plant heme peroxidase family profile" evidence="15">
    <location>
        <begin position="132"/>
        <end position="398"/>
    </location>
</feature>
<keyword evidence="8" id="KW-0809">Transit peptide</keyword>
<dbReference type="PROSITE" id="PS00436">
    <property type="entry name" value="PEROXIDASE_2"/>
    <property type="match status" value="1"/>
</dbReference>
<dbReference type="GeneID" id="37045959"/>
<proteinExistence type="inferred from homology"/>
<evidence type="ECO:0000256" key="13">
    <source>
        <dbReference type="RuleBase" id="RU363051"/>
    </source>
</evidence>
<keyword evidence="10" id="KW-0408">Iron</keyword>
<keyword evidence="5 13" id="KW-0575">Peroxidase</keyword>
<dbReference type="InterPro" id="IPR010255">
    <property type="entry name" value="Haem_peroxidase_sf"/>
</dbReference>
<evidence type="ECO:0000256" key="2">
    <source>
        <dbReference type="ARBA" id="ARBA00004305"/>
    </source>
</evidence>
<evidence type="ECO:0000256" key="7">
    <source>
        <dbReference type="ARBA" id="ARBA00022723"/>
    </source>
</evidence>